<reference evidence="11" key="1">
    <citation type="submission" date="2016-06" db="EMBL/GenBank/DDBJ databases">
        <authorList>
            <person name="Cuomo C."/>
            <person name="Litvintseva A."/>
            <person name="Heitman J."/>
            <person name="Chen Y."/>
            <person name="Sun S."/>
            <person name="Springer D."/>
            <person name="Dromer F."/>
            <person name="Young S."/>
            <person name="Zeng Q."/>
            <person name="Chapman S."/>
            <person name="Gujja S."/>
            <person name="Saif S."/>
            <person name="Birren B."/>
        </authorList>
    </citation>
    <scope>NUCLEOTIDE SEQUENCE</scope>
    <source>
        <strain evidence="11">CBS 7841</strain>
    </source>
</reference>
<comment type="subcellular location">
    <subcellularLocation>
        <location evidence="1">Membrane</location>
        <topology evidence="1">Multi-pass membrane protein</topology>
    </subcellularLocation>
</comment>
<keyword evidence="5 8" id="KW-1133">Transmembrane helix</keyword>
<dbReference type="InterPro" id="IPR045263">
    <property type="entry name" value="GLUT"/>
</dbReference>
<gene>
    <name evidence="11" type="ORF">L203_105077</name>
</gene>
<evidence type="ECO:0000259" key="10">
    <source>
        <dbReference type="PROSITE" id="PS50850"/>
    </source>
</evidence>
<dbReference type="GO" id="GO:0015149">
    <property type="term" value="F:hexose transmembrane transporter activity"/>
    <property type="evidence" value="ECO:0007669"/>
    <property type="project" value="TreeGrafter"/>
</dbReference>
<feature type="transmembrane region" description="Helical" evidence="8">
    <location>
        <begin position="70"/>
        <end position="89"/>
    </location>
</feature>
<dbReference type="PANTHER" id="PTHR23503:SF8">
    <property type="entry name" value="FACILITATED GLUCOSE TRANSPORTER PROTEIN 1"/>
    <property type="match status" value="1"/>
</dbReference>
<reference evidence="11" key="3">
    <citation type="submission" date="2024-01" db="EMBL/GenBank/DDBJ databases">
        <authorList>
            <person name="Coelho M.A."/>
            <person name="David-Palma M."/>
            <person name="Shea T."/>
            <person name="Sun S."/>
            <person name="Cuomo C.A."/>
            <person name="Heitman J."/>
        </authorList>
    </citation>
    <scope>NUCLEOTIDE SEQUENCE</scope>
    <source>
        <strain evidence="11">CBS 7841</strain>
    </source>
</reference>
<evidence type="ECO:0000256" key="7">
    <source>
        <dbReference type="ARBA" id="ARBA00049119"/>
    </source>
</evidence>
<evidence type="ECO:0000256" key="8">
    <source>
        <dbReference type="SAM" id="Phobius"/>
    </source>
</evidence>
<feature type="transmembrane region" description="Helical" evidence="8">
    <location>
        <begin position="249"/>
        <end position="271"/>
    </location>
</feature>
<evidence type="ECO:0000256" key="4">
    <source>
        <dbReference type="ARBA" id="ARBA00022692"/>
    </source>
</evidence>
<feature type="transmembrane region" description="Helical" evidence="8">
    <location>
        <begin position="125"/>
        <end position="148"/>
    </location>
</feature>
<evidence type="ECO:0000256" key="1">
    <source>
        <dbReference type="ARBA" id="ARBA00004141"/>
    </source>
</evidence>
<evidence type="ECO:0000256" key="6">
    <source>
        <dbReference type="ARBA" id="ARBA00023136"/>
    </source>
</evidence>
<keyword evidence="9" id="KW-0732">Signal</keyword>
<feature type="transmembrane region" description="Helical" evidence="8">
    <location>
        <begin position="312"/>
        <end position="332"/>
    </location>
</feature>
<accession>A0AAJ8JWS3</accession>
<keyword evidence="3" id="KW-0813">Transport</keyword>
<protein>
    <recommendedName>
        <fullName evidence="10">Major facilitator superfamily (MFS) profile domain-containing protein</fullName>
    </recommendedName>
</protein>
<reference evidence="11" key="2">
    <citation type="journal article" date="2022" name="Elife">
        <title>Obligate sexual reproduction of a homothallic fungus closely related to the Cryptococcus pathogenic species complex.</title>
        <authorList>
            <person name="Passer A.R."/>
            <person name="Clancey S.A."/>
            <person name="Shea T."/>
            <person name="David-Palma M."/>
            <person name="Averette A.F."/>
            <person name="Boekhout T."/>
            <person name="Porcel B.M."/>
            <person name="Nowrousian M."/>
            <person name="Cuomo C.A."/>
            <person name="Sun S."/>
            <person name="Heitman J."/>
            <person name="Coelho M.A."/>
        </authorList>
    </citation>
    <scope>NUCLEOTIDE SEQUENCE</scope>
    <source>
        <strain evidence="11">CBS 7841</strain>
    </source>
</reference>
<dbReference type="SUPFAM" id="SSF103473">
    <property type="entry name" value="MFS general substrate transporter"/>
    <property type="match status" value="1"/>
</dbReference>
<comment type="similarity">
    <text evidence="2">Belongs to the major facilitator superfamily. Sugar transporter (TC 2.A.1.1) family.</text>
</comment>
<dbReference type="EMBL" id="CP143789">
    <property type="protein sequence ID" value="WVN89847.1"/>
    <property type="molecule type" value="Genomic_DNA"/>
</dbReference>
<comment type="catalytic activity">
    <reaction evidence="7">
        <text>myo-inositol(out) + H(+)(out) = myo-inositol(in) + H(+)(in)</text>
        <dbReference type="Rhea" id="RHEA:60364"/>
        <dbReference type="ChEBI" id="CHEBI:15378"/>
        <dbReference type="ChEBI" id="CHEBI:17268"/>
    </reaction>
</comment>
<dbReference type="InterPro" id="IPR003663">
    <property type="entry name" value="Sugar/inositol_transpt"/>
</dbReference>
<sequence length="439" mass="46809">MVLSALLAAKLSVKVALTACWAALHTMQYGFAITSLNGIQQTVTCNGIQHDGSFEAKNKLLKDCIPMTSAQFGLVVSILTLGGLLGSLSSNIVTGRLGKAGTLRCSAIIVSVGSAQIALANSIGFMAFGRIIVGIGCGLSTVTVPVFLAEIAPSSITRSLGIMNQVFIVMGMLIAQSLSFPFAKPAKWRYIFVVAFAIAIFQLCASLLVQERTVEEEGEEEPLLNGPKEKPMSIKELLLSRDSSVYKGFLVVLSTQISQQICGVAPVMYFSTRILTPVFGNRAQLMALFVVMIKIPITIVPAFVIEKFGSKVFLVYPTAIMCFSALLLAVGINSDAPSLSIIALMFFVTAFSVGLGPVTWVVLPEVMLKRAVTAAGSLGLAVNWILTFCMGVAFLPLQHWLSGNKESKEGNIFFILSATCAMASVAMGMAFANYERGVL</sequence>
<dbReference type="Gene3D" id="1.20.1250.20">
    <property type="entry name" value="MFS general substrate transporter like domains"/>
    <property type="match status" value="2"/>
</dbReference>
<feature type="domain" description="Major facilitator superfamily (MFS) profile" evidence="10">
    <location>
        <begin position="1"/>
        <end position="435"/>
    </location>
</feature>
<dbReference type="InterPro" id="IPR005828">
    <property type="entry name" value="MFS_sugar_transport-like"/>
</dbReference>
<proteinExistence type="inferred from homology"/>
<dbReference type="RefSeq" id="XP_066070547.1">
    <property type="nucleotide sequence ID" value="XM_066214450.1"/>
</dbReference>
<feature type="transmembrane region" description="Helical" evidence="8">
    <location>
        <begin position="375"/>
        <end position="397"/>
    </location>
</feature>
<evidence type="ECO:0000256" key="9">
    <source>
        <dbReference type="SAM" id="SignalP"/>
    </source>
</evidence>
<keyword evidence="6 8" id="KW-0472">Membrane</keyword>
<dbReference type="GeneID" id="91089286"/>
<feature type="transmembrane region" description="Helical" evidence="8">
    <location>
        <begin position="412"/>
        <end position="434"/>
    </location>
</feature>
<feature type="chain" id="PRO_5042538705" description="Major facilitator superfamily (MFS) profile domain-containing protein" evidence="9">
    <location>
        <begin position="19"/>
        <end position="439"/>
    </location>
</feature>
<evidence type="ECO:0000313" key="12">
    <source>
        <dbReference type="Proteomes" id="UP000094043"/>
    </source>
</evidence>
<keyword evidence="4 8" id="KW-0812">Transmembrane</keyword>
<feature type="transmembrane region" description="Helical" evidence="8">
    <location>
        <begin position="283"/>
        <end position="305"/>
    </location>
</feature>
<keyword evidence="12" id="KW-1185">Reference proteome</keyword>
<dbReference type="PRINTS" id="PR00171">
    <property type="entry name" value="SUGRTRNSPORT"/>
</dbReference>
<evidence type="ECO:0000313" key="11">
    <source>
        <dbReference type="EMBL" id="WVN89847.1"/>
    </source>
</evidence>
<feature type="transmembrane region" description="Helical" evidence="8">
    <location>
        <begin position="160"/>
        <end position="182"/>
    </location>
</feature>
<evidence type="ECO:0000256" key="5">
    <source>
        <dbReference type="ARBA" id="ARBA00022989"/>
    </source>
</evidence>
<dbReference type="Pfam" id="PF00083">
    <property type="entry name" value="Sugar_tr"/>
    <property type="match status" value="1"/>
</dbReference>
<dbReference type="PROSITE" id="PS50850">
    <property type="entry name" value="MFS"/>
    <property type="match status" value="1"/>
</dbReference>
<dbReference type="InterPro" id="IPR020846">
    <property type="entry name" value="MFS_dom"/>
</dbReference>
<organism evidence="11 12">
    <name type="scientific">Cryptococcus depauperatus CBS 7841</name>
    <dbReference type="NCBI Taxonomy" id="1295531"/>
    <lineage>
        <taxon>Eukaryota</taxon>
        <taxon>Fungi</taxon>
        <taxon>Dikarya</taxon>
        <taxon>Basidiomycota</taxon>
        <taxon>Agaricomycotina</taxon>
        <taxon>Tremellomycetes</taxon>
        <taxon>Tremellales</taxon>
        <taxon>Cryptococcaceae</taxon>
        <taxon>Cryptococcus</taxon>
    </lineage>
</organism>
<feature type="transmembrane region" description="Helical" evidence="8">
    <location>
        <begin position="188"/>
        <end position="209"/>
    </location>
</feature>
<evidence type="ECO:0000256" key="2">
    <source>
        <dbReference type="ARBA" id="ARBA00010992"/>
    </source>
</evidence>
<dbReference type="AlphaFoldDB" id="A0AAJ8JWS3"/>
<feature type="transmembrane region" description="Helical" evidence="8">
    <location>
        <begin position="338"/>
        <end position="363"/>
    </location>
</feature>
<name>A0AAJ8JWS3_9TREE</name>
<dbReference type="InterPro" id="IPR036259">
    <property type="entry name" value="MFS_trans_sf"/>
</dbReference>
<dbReference type="PANTHER" id="PTHR23503">
    <property type="entry name" value="SOLUTE CARRIER FAMILY 2"/>
    <property type="match status" value="1"/>
</dbReference>
<dbReference type="Proteomes" id="UP000094043">
    <property type="component" value="Chromosome 6"/>
</dbReference>
<evidence type="ECO:0000256" key="3">
    <source>
        <dbReference type="ARBA" id="ARBA00022448"/>
    </source>
</evidence>
<dbReference type="KEGG" id="cdep:91089286"/>
<dbReference type="GO" id="GO:0016020">
    <property type="term" value="C:membrane"/>
    <property type="evidence" value="ECO:0007669"/>
    <property type="project" value="UniProtKB-SubCell"/>
</dbReference>
<feature type="signal peptide" evidence="9">
    <location>
        <begin position="1"/>
        <end position="18"/>
    </location>
</feature>